<protein>
    <submittedName>
        <fullName evidence="3">Uncharacterized protein</fullName>
    </submittedName>
</protein>
<proteinExistence type="predicted"/>
<reference evidence="3 4" key="1">
    <citation type="submission" date="2024-02" db="EMBL/GenBank/DDBJ databases">
        <title>A draft genome for the cacao thread blight pathogen Marasmius crinis-equi.</title>
        <authorList>
            <person name="Cohen S.P."/>
            <person name="Baruah I.K."/>
            <person name="Amoako-Attah I."/>
            <person name="Bukari Y."/>
            <person name="Meinhardt L.W."/>
            <person name="Bailey B.A."/>
        </authorList>
    </citation>
    <scope>NUCLEOTIDE SEQUENCE [LARGE SCALE GENOMIC DNA]</scope>
    <source>
        <strain evidence="3 4">GH-76</strain>
    </source>
</reference>
<evidence type="ECO:0000313" key="3">
    <source>
        <dbReference type="EMBL" id="KAL0562851.1"/>
    </source>
</evidence>
<dbReference type="EMBL" id="JBAHYK010004372">
    <property type="protein sequence ID" value="KAL0562851.1"/>
    <property type="molecule type" value="Genomic_DNA"/>
</dbReference>
<evidence type="ECO:0000256" key="1">
    <source>
        <dbReference type="SAM" id="Coils"/>
    </source>
</evidence>
<keyword evidence="4" id="KW-1185">Reference proteome</keyword>
<feature type="compositionally biased region" description="Basic and acidic residues" evidence="2">
    <location>
        <begin position="142"/>
        <end position="153"/>
    </location>
</feature>
<accession>A0ABR3EIX9</accession>
<feature type="region of interest" description="Disordered" evidence="2">
    <location>
        <begin position="142"/>
        <end position="170"/>
    </location>
</feature>
<evidence type="ECO:0000256" key="2">
    <source>
        <dbReference type="SAM" id="MobiDB-lite"/>
    </source>
</evidence>
<evidence type="ECO:0000313" key="4">
    <source>
        <dbReference type="Proteomes" id="UP001465976"/>
    </source>
</evidence>
<organism evidence="3 4">
    <name type="scientific">Marasmius crinis-equi</name>
    <dbReference type="NCBI Taxonomy" id="585013"/>
    <lineage>
        <taxon>Eukaryota</taxon>
        <taxon>Fungi</taxon>
        <taxon>Dikarya</taxon>
        <taxon>Basidiomycota</taxon>
        <taxon>Agaricomycotina</taxon>
        <taxon>Agaricomycetes</taxon>
        <taxon>Agaricomycetidae</taxon>
        <taxon>Agaricales</taxon>
        <taxon>Marasmiineae</taxon>
        <taxon>Marasmiaceae</taxon>
        <taxon>Marasmius</taxon>
    </lineage>
</organism>
<feature type="region of interest" description="Disordered" evidence="2">
    <location>
        <begin position="1"/>
        <end position="48"/>
    </location>
</feature>
<comment type="caution">
    <text evidence="3">The sequence shown here is derived from an EMBL/GenBank/DDBJ whole genome shotgun (WGS) entry which is preliminary data.</text>
</comment>
<feature type="coiled-coil region" evidence="1">
    <location>
        <begin position="70"/>
        <end position="123"/>
    </location>
</feature>
<feature type="non-terminal residue" evidence="3">
    <location>
        <position position="380"/>
    </location>
</feature>
<dbReference type="Proteomes" id="UP001465976">
    <property type="component" value="Unassembled WGS sequence"/>
</dbReference>
<sequence length="380" mass="41553">MSTQSPFTPPDHDAQRGHRPPNIRPSSHATSHPAVPAKSNKAARRVGPRILTAKQRVLTVKHELGHAIGKGEAQDRIRGLKKEVFHAENEVIEARIERRNMRMARLQAEKDRLVEEISVSERERQLVAASQEDCTVSYTCENPRHRTSSHETRVPTPEDPSHCPAPQPISETIPTFTEKCIITTGTLTTAISSHCTPSEHDNALKQSTFAFFGRDEQPPRFQISTPSRIRADYNVPPHDSTLSVSALEWKQPVLAPSNDPLVHQPCNGSSGTPSCETGAPRGIFHDHTVATVGENNTATPGTVISTAAGHCTHREHDNTSDESTLASFGHDFNEQPRHSLVLSQAVHHPVATPTSVDSKSSGVLTLESQPSVPAPFFVHV</sequence>
<gene>
    <name evidence="3" type="ORF">V5O48_019227</name>
</gene>
<name>A0ABR3EIX9_9AGAR</name>
<keyword evidence="1" id="KW-0175">Coiled coil</keyword>